<accession>A0ABY8DNI3</accession>
<dbReference type="EMBL" id="CP120374">
    <property type="protein sequence ID" value="WEX91135.1"/>
    <property type="molecule type" value="Genomic_DNA"/>
</dbReference>
<organism evidence="2 3">
    <name type="scientific">Sinorhizobium garamanticum</name>
    <dbReference type="NCBI Taxonomy" id="680247"/>
    <lineage>
        <taxon>Bacteria</taxon>
        <taxon>Pseudomonadati</taxon>
        <taxon>Pseudomonadota</taxon>
        <taxon>Alphaproteobacteria</taxon>
        <taxon>Hyphomicrobiales</taxon>
        <taxon>Rhizobiaceae</taxon>
        <taxon>Sinorhizobium/Ensifer group</taxon>
        <taxon>Sinorhizobium</taxon>
    </lineage>
</organism>
<reference evidence="2 3" key="1">
    <citation type="submission" date="2023-03" db="EMBL/GenBank/DDBJ databases">
        <authorList>
            <person name="Kaur S."/>
            <person name="Espinosa-Saiz D."/>
            <person name="Velazquez E."/>
            <person name="Menendez E."/>
            <person name="diCenzo G.C."/>
        </authorList>
    </citation>
    <scope>NUCLEOTIDE SEQUENCE [LARGE SCALE GENOMIC DNA]</scope>
    <source>
        <strain evidence="2 3">LMG 24692</strain>
    </source>
</reference>
<keyword evidence="3" id="KW-1185">Reference proteome</keyword>
<name>A0ABY8DNI3_9HYPH</name>
<proteinExistence type="predicted"/>
<evidence type="ECO:0000313" key="3">
    <source>
        <dbReference type="Proteomes" id="UP001229355"/>
    </source>
</evidence>
<protein>
    <submittedName>
        <fullName evidence="2">Uncharacterized protein</fullName>
    </submittedName>
</protein>
<dbReference type="Proteomes" id="UP001229355">
    <property type="component" value="Chromosome 2"/>
</dbReference>
<sequence>MLQNSPDSEGVNDDVREHGPASSAMSVPAAIGCHCFLARVVRVCPIKGRKIWNAELYRLEGFQPSGSSLNVDLSTIEVKEIHASHRFPGERDLGESYRPNNIFVASFIETNDEKFVFGRTNATR</sequence>
<feature type="region of interest" description="Disordered" evidence="1">
    <location>
        <begin position="1"/>
        <end position="21"/>
    </location>
</feature>
<evidence type="ECO:0000313" key="2">
    <source>
        <dbReference type="EMBL" id="WEX91135.1"/>
    </source>
</evidence>
<dbReference type="RefSeq" id="WP_280663100.1">
    <property type="nucleotide sequence ID" value="NZ_CP120374.1"/>
</dbReference>
<evidence type="ECO:0000256" key="1">
    <source>
        <dbReference type="SAM" id="MobiDB-lite"/>
    </source>
</evidence>
<gene>
    <name evidence="2" type="ORF">PZN02_004763</name>
</gene>